<name>A0A0H3HIH7_BURP2</name>
<evidence type="ECO:0000313" key="1">
    <source>
        <dbReference type="EMBL" id="AFI66184.1"/>
    </source>
</evidence>
<reference evidence="1 2" key="1">
    <citation type="journal article" date="2012" name="PLoS ONE">
        <title>Evolution of Burkholderia pseudomallei in recurrent melioidosis.</title>
        <authorList>
            <person name="Hayden H.S."/>
            <person name="Lim R."/>
            <person name="Brittnacher M.J."/>
            <person name="Sims E.H."/>
            <person name="Ramage E.R."/>
            <person name="Fong C."/>
            <person name="Wu Z."/>
            <person name="Crist E."/>
            <person name="Chang J."/>
            <person name="Zhou Y."/>
            <person name="Radey M."/>
            <person name="Rohmer L."/>
            <person name="Haugen E."/>
            <person name="Gillett W."/>
            <person name="Wuthiekanun V."/>
            <person name="Peacock S.J."/>
            <person name="Kaul R."/>
            <person name="Miller S.I."/>
            <person name="Manoil C."/>
            <person name="Jacobs M.A."/>
        </authorList>
    </citation>
    <scope>NUCLEOTIDE SEQUENCE [LARGE SCALE GENOMIC DNA]</scope>
    <source>
        <strain evidence="1 2">1026b</strain>
    </source>
</reference>
<dbReference type="AlphaFoldDB" id="A0A0H3HIH7"/>
<sequence>MLANPVACDGAPAAPRGPSPVVIRLYGAARAAVE</sequence>
<dbReference type="EMBL" id="CP002833">
    <property type="protein sequence ID" value="AFI66184.1"/>
    <property type="molecule type" value="Genomic_DNA"/>
</dbReference>
<accession>A0A0H3HIH7</accession>
<protein>
    <submittedName>
        <fullName evidence="1">Uncharacterized protein</fullName>
    </submittedName>
</protein>
<gene>
    <name evidence="1" type="ordered locus">BP1026B_I1552</name>
</gene>
<evidence type="ECO:0000313" key="2">
    <source>
        <dbReference type="Proteomes" id="UP000010087"/>
    </source>
</evidence>
<organism evidence="1 2">
    <name type="scientific">Burkholderia pseudomallei (strain 1026b)</name>
    <dbReference type="NCBI Taxonomy" id="884204"/>
    <lineage>
        <taxon>Bacteria</taxon>
        <taxon>Pseudomonadati</taxon>
        <taxon>Pseudomonadota</taxon>
        <taxon>Betaproteobacteria</taxon>
        <taxon>Burkholderiales</taxon>
        <taxon>Burkholderiaceae</taxon>
        <taxon>Burkholderia</taxon>
        <taxon>pseudomallei group</taxon>
    </lineage>
</organism>
<dbReference type="Proteomes" id="UP000010087">
    <property type="component" value="Chromosome 1"/>
</dbReference>
<proteinExistence type="predicted"/>
<dbReference type="KEGG" id="bpz:BP1026B_I1552"/>